<dbReference type="GO" id="GO:0005829">
    <property type="term" value="C:cytosol"/>
    <property type="evidence" value="ECO:0007669"/>
    <property type="project" value="TreeGrafter"/>
</dbReference>
<reference evidence="4 5" key="1">
    <citation type="journal article" date="2020" name="Nature">
        <title>Six reference-quality genomes reveal evolution of bat adaptations.</title>
        <authorList>
            <person name="Jebb D."/>
            <person name="Huang Z."/>
            <person name="Pippel M."/>
            <person name="Hughes G.M."/>
            <person name="Lavrichenko K."/>
            <person name="Devanna P."/>
            <person name="Winkler S."/>
            <person name="Jermiin L.S."/>
            <person name="Skirmuntt E.C."/>
            <person name="Katzourakis A."/>
            <person name="Burkitt-Gray L."/>
            <person name="Ray D.A."/>
            <person name="Sullivan K.A.M."/>
            <person name="Roscito J.G."/>
            <person name="Kirilenko B.M."/>
            <person name="Davalos L.M."/>
            <person name="Corthals A.P."/>
            <person name="Power M.L."/>
            <person name="Jones G."/>
            <person name="Ransome R.D."/>
            <person name="Dechmann D.K.N."/>
            <person name="Locatelli A.G."/>
            <person name="Puechmaille S.J."/>
            <person name="Fedrigo O."/>
            <person name="Jarvis E.D."/>
            <person name="Hiller M."/>
            <person name="Vernes S.C."/>
            <person name="Myers E.W."/>
            <person name="Teeling E.C."/>
        </authorList>
    </citation>
    <scope>NUCLEOTIDE SEQUENCE [LARGE SCALE GENOMIC DNA]</scope>
    <source>
        <strain evidence="4">MRouAeg1</strain>
        <tissue evidence="4">Muscle</tissue>
    </source>
</reference>
<dbReference type="Proteomes" id="UP000593571">
    <property type="component" value="Unassembled WGS sequence"/>
</dbReference>
<dbReference type="SMART" id="SM00213">
    <property type="entry name" value="UBQ"/>
    <property type="match status" value="2"/>
</dbReference>
<evidence type="ECO:0000256" key="1">
    <source>
        <dbReference type="ARBA" id="ARBA00004496"/>
    </source>
</evidence>
<dbReference type="PRINTS" id="PR00348">
    <property type="entry name" value="UBIQUITIN"/>
</dbReference>
<evidence type="ECO:0000256" key="2">
    <source>
        <dbReference type="ARBA" id="ARBA00022490"/>
    </source>
</evidence>
<dbReference type="InterPro" id="IPR019956">
    <property type="entry name" value="Ubiquitin_dom"/>
</dbReference>
<dbReference type="AlphaFoldDB" id="A0A7J8K9T1"/>
<comment type="subcellular location">
    <subcellularLocation>
        <location evidence="1">Cytoplasm</location>
    </subcellularLocation>
</comment>
<protein>
    <submittedName>
        <fullName evidence="4">ISG15 ubiquitin like modifier</fullName>
    </submittedName>
</protein>
<sequence length="164" mass="18294">MGWNLKVKMLSEEFLVPVTHSMLLADLKQQITEKTGVPCFRQRLVTLPDSKVLQDGVPLVRQGLGPGSTVLLVVQNCDAGLNILVRNERGRSSAYEVQLTQTVAELQRQVSRRENTPADQFWLNFQGKVLEDKRQLGEYGLTANCTVEMQLRLRGGAAGLRGLF</sequence>
<keyword evidence="2" id="KW-0963">Cytoplasm</keyword>
<keyword evidence="5" id="KW-1185">Reference proteome</keyword>
<comment type="caution">
    <text evidence="4">The sequence shown here is derived from an EMBL/GenBank/DDBJ whole genome shotgun (WGS) entry which is preliminary data.</text>
</comment>
<dbReference type="GO" id="GO:0006511">
    <property type="term" value="P:ubiquitin-dependent protein catabolic process"/>
    <property type="evidence" value="ECO:0007669"/>
    <property type="project" value="TreeGrafter"/>
</dbReference>
<feature type="domain" description="Ubiquitin-like" evidence="3">
    <location>
        <begin position="81"/>
        <end position="156"/>
    </location>
</feature>
<dbReference type="InterPro" id="IPR029071">
    <property type="entry name" value="Ubiquitin-like_domsf"/>
</dbReference>
<accession>A0A7J8K9T1</accession>
<evidence type="ECO:0000313" key="4">
    <source>
        <dbReference type="EMBL" id="KAF6505607.1"/>
    </source>
</evidence>
<name>A0A7J8K9T1_ROUAE</name>
<evidence type="ECO:0000313" key="5">
    <source>
        <dbReference type="Proteomes" id="UP000593571"/>
    </source>
</evidence>
<dbReference type="PANTHER" id="PTHR10677:SF16">
    <property type="entry name" value="UBIQUILIN-1"/>
    <property type="match status" value="1"/>
</dbReference>
<dbReference type="EMBL" id="JACASE010000001">
    <property type="protein sequence ID" value="KAF6505607.1"/>
    <property type="molecule type" value="Genomic_DNA"/>
</dbReference>
<evidence type="ECO:0000259" key="3">
    <source>
        <dbReference type="PROSITE" id="PS50053"/>
    </source>
</evidence>
<dbReference type="Gene3D" id="3.10.20.90">
    <property type="entry name" value="Phosphatidylinositol 3-kinase Catalytic Subunit, Chain A, domain 1"/>
    <property type="match status" value="2"/>
</dbReference>
<dbReference type="GO" id="GO:0031593">
    <property type="term" value="F:polyubiquitin modification-dependent protein binding"/>
    <property type="evidence" value="ECO:0007669"/>
    <property type="project" value="TreeGrafter"/>
</dbReference>
<organism evidence="4 5">
    <name type="scientific">Rousettus aegyptiacus</name>
    <name type="common">Egyptian fruit bat</name>
    <name type="synonym">Pteropus aegyptiacus</name>
    <dbReference type="NCBI Taxonomy" id="9407"/>
    <lineage>
        <taxon>Eukaryota</taxon>
        <taxon>Metazoa</taxon>
        <taxon>Chordata</taxon>
        <taxon>Craniata</taxon>
        <taxon>Vertebrata</taxon>
        <taxon>Euteleostomi</taxon>
        <taxon>Mammalia</taxon>
        <taxon>Eutheria</taxon>
        <taxon>Laurasiatheria</taxon>
        <taxon>Chiroptera</taxon>
        <taxon>Yinpterochiroptera</taxon>
        <taxon>Pteropodoidea</taxon>
        <taxon>Pteropodidae</taxon>
        <taxon>Rousettinae</taxon>
        <taxon>Rousettus</taxon>
    </lineage>
</organism>
<dbReference type="Pfam" id="PF00240">
    <property type="entry name" value="ubiquitin"/>
    <property type="match status" value="2"/>
</dbReference>
<proteinExistence type="predicted"/>
<dbReference type="PROSITE" id="PS50053">
    <property type="entry name" value="UBIQUITIN_2"/>
    <property type="match status" value="2"/>
</dbReference>
<dbReference type="PANTHER" id="PTHR10677">
    <property type="entry name" value="UBIQUILIN"/>
    <property type="match status" value="1"/>
</dbReference>
<dbReference type="SUPFAM" id="SSF54236">
    <property type="entry name" value="Ubiquitin-like"/>
    <property type="match status" value="2"/>
</dbReference>
<dbReference type="OrthoDB" id="1885901at2759"/>
<gene>
    <name evidence="4" type="ORF">HJG63_006894</name>
</gene>
<dbReference type="InterPro" id="IPR000626">
    <property type="entry name" value="Ubiquitin-like_dom"/>
</dbReference>
<dbReference type="InterPro" id="IPR015496">
    <property type="entry name" value="Ubiquilin"/>
</dbReference>
<feature type="domain" description="Ubiquitin-like" evidence="3">
    <location>
        <begin position="3"/>
        <end position="79"/>
    </location>
</feature>